<protein>
    <recommendedName>
        <fullName evidence="3">Acid-resistance membrane protein</fullName>
    </recommendedName>
</protein>
<evidence type="ECO:0000313" key="1">
    <source>
        <dbReference type="EMBL" id="QPM89715.1"/>
    </source>
</evidence>
<name>A0A418SEI1_9RHOB</name>
<dbReference type="EMBL" id="CP060436">
    <property type="protein sequence ID" value="QPM89715.1"/>
    <property type="molecule type" value="Genomic_DNA"/>
</dbReference>
<dbReference type="KEGG" id="palw:PSAL_009410"/>
<dbReference type="AlphaFoldDB" id="A0A418SEI1"/>
<keyword evidence="2" id="KW-1185">Reference proteome</keyword>
<dbReference type="RefSeq" id="WP_119840109.1">
    <property type="nucleotide sequence ID" value="NZ_CP060436.1"/>
</dbReference>
<gene>
    <name evidence="1" type="ORF">PSAL_009410</name>
</gene>
<evidence type="ECO:0000313" key="2">
    <source>
        <dbReference type="Proteomes" id="UP000283786"/>
    </source>
</evidence>
<dbReference type="PANTHER" id="PTHR34989">
    <property type="entry name" value="PROTEIN HDED"/>
    <property type="match status" value="1"/>
</dbReference>
<organism evidence="1 2">
    <name type="scientific">Pseudooceanicola algae</name>
    <dbReference type="NCBI Taxonomy" id="1537215"/>
    <lineage>
        <taxon>Bacteria</taxon>
        <taxon>Pseudomonadati</taxon>
        <taxon>Pseudomonadota</taxon>
        <taxon>Alphaproteobacteria</taxon>
        <taxon>Rhodobacterales</taxon>
        <taxon>Paracoccaceae</taxon>
        <taxon>Pseudooceanicola</taxon>
    </lineage>
</organism>
<sequence length="173" mass="18092">MKNWMVLMATGAVALIGGLLALFNPTGAVQTSSTIVGWVLLIVGAMQVYAFWKAEGFKTRFGPGVIAAVALVMAILLLFGPFGDGSFVRFMLALLLLVSGGAKIWSARDMKGEDAFLPVLIAGAVSVLLGVVILTGFPGFLATAIGILLAIELLSIGVFLILIGRRRQKLGTA</sequence>
<evidence type="ECO:0008006" key="3">
    <source>
        <dbReference type="Google" id="ProtNLM"/>
    </source>
</evidence>
<accession>A0A418SEI1</accession>
<dbReference type="Pfam" id="PF03729">
    <property type="entry name" value="DUF308"/>
    <property type="match status" value="1"/>
</dbReference>
<proteinExistence type="predicted"/>
<dbReference type="InterPro" id="IPR052712">
    <property type="entry name" value="Acid_resist_chaperone_HdeD"/>
</dbReference>
<dbReference type="OrthoDB" id="7862210at2"/>
<dbReference type="PANTHER" id="PTHR34989:SF1">
    <property type="entry name" value="PROTEIN HDED"/>
    <property type="match status" value="1"/>
</dbReference>
<dbReference type="InterPro" id="IPR005325">
    <property type="entry name" value="DUF308_memb"/>
</dbReference>
<reference evidence="1 2" key="1">
    <citation type="submission" date="2020-08" db="EMBL/GenBank/DDBJ databases">
        <title>Genome sequence of Rhodobacteraceae bacterium Lw-13e.</title>
        <authorList>
            <person name="Poehlein A."/>
            <person name="Wolter L."/>
            <person name="Daniel R."/>
            <person name="Brinkhoff T."/>
        </authorList>
    </citation>
    <scope>NUCLEOTIDE SEQUENCE [LARGE SCALE GENOMIC DNA]</scope>
    <source>
        <strain evidence="1 2">Lw-13e</strain>
    </source>
</reference>
<dbReference type="GO" id="GO:0005886">
    <property type="term" value="C:plasma membrane"/>
    <property type="evidence" value="ECO:0007669"/>
    <property type="project" value="TreeGrafter"/>
</dbReference>
<dbReference type="Proteomes" id="UP000283786">
    <property type="component" value="Chromosome"/>
</dbReference>